<keyword evidence="8" id="KW-0472">Membrane</keyword>
<reference evidence="10 11" key="1">
    <citation type="journal article" date="2008" name="Nature">
        <title>The Trichoplax genome and the nature of placozoans.</title>
        <authorList>
            <person name="Srivastava M."/>
            <person name="Begovic E."/>
            <person name="Chapman J."/>
            <person name="Putnam N.H."/>
            <person name="Hellsten U."/>
            <person name="Kawashima T."/>
            <person name="Kuo A."/>
            <person name="Mitros T."/>
            <person name="Salamov A."/>
            <person name="Carpenter M.L."/>
            <person name="Signorovitch A.Y."/>
            <person name="Moreno M.A."/>
            <person name="Kamm K."/>
            <person name="Grimwood J."/>
            <person name="Schmutz J."/>
            <person name="Shapiro H."/>
            <person name="Grigoriev I.V."/>
            <person name="Buss L.W."/>
            <person name="Schierwater B."/>
            <person name="Dellaporta S.L."/>
            <person name="Rokhsar D.S."/>
        </authorList>
    </citation>
    <scope>NUCLEOTIDE SEQUENCE [LARGE SCALE GENOMIC DNA]</scope>
    <source>
        <strain evidence="10 11">Grell-BS-1999</strain>
    </source>
</reference>
<evidence type="ECO:0000313" key="11">
    <source>
        <dbReference type="Proteomes" id="UP000009022"/>
    </source>
</evidence>
<evidence type="ECO:0000256" key="1">
    <source>
        <dbReference type="ARBA" id="ARBA00004447"/>
    </source>
</evidence>
<accession>B3SB86</accession>
<dbReference type="GeneID" id="6758719"/>
<dbReference type="PhylomeDB" id="B3SB86"/>
<dbReference type="InterPro" id="IPR029044">
    <property type="entry name" value="Nucleotide-diphossugar_trans"/>
</dbReference>
<name>B3SB86_TRIAD</name>
<gene>
    <name evidence="10" type="ORF">TRIADDRAFT_32570</name>
</gene>
<comment type="similarity">
    <text evidence="2 9">Belongs to the chondroitin N-acetylgalactosaminyltransferase family.</text>
</comment>
<dbReference type="GO" id="GO:0008376">
    <property type="term" value="F:acetylgalactosaminyltransferase activity"/>
    <property type="evidence" value="ECO:0000318"/>
    <property type="project" value="GO_Central"/>
</dbReference>
<organism evidence="10 11">
    <name type="scientific">Trichoplax adhaerens</name>
    <name type="common">Trichoplax reptans</name>
    <dbReference type="NCBI Taxonomy" id="10228"/>
    <lineage>
        <taxon>Eukaryota</taxon>
        <taxon>Metazoa</taxon>
        <taxon>Placozoa</taxon>
        <taxon>Uniplacotomia</taxon>
        <taxon>Trichoplacea</taxon>
        <taxon>Trichoplacidae</taxon>
        <taxon>Trichoplax</taxon>
    </lineage>
</organism>
<dbReference type="HOGENOM" id="CLU_078350_0_0_1"/>
<dbReference type="SUPFAM" id="SSF53448">
    <property type="entry name" value="Nucleotide-diphospho-sugar transferases"/>
    <property type="match status" value="1"/>
</dbReference>
<dbReference type="CTD" id="6758719"/>
<dbReference type="PANTHER" id="PTHR12369">
    <property type="entry name" value="CHONDROITIN SYNTHASE"/>
    <property type="match status" value="1"/>
</dbReference>
<dbReference type="InParanoid" id="B3SB86"/>
<dbReference type="InterPro" id="IPR051227">
    <property type="entry name" value="CS_glycosyltransferase"/>
</dbReference>
<dbReference type="InterPro" id="IPR008428">
    <property type="entry name" value="Chond_GalNAc"/>
</dbReference>
<dbReference type="PANTHER" id="PTHR12369:SF5">
    <property type="entry name" value="HEXOSYLTRANSFERASE"/>
    <property type="match status" value="1"/>
</dbReference>
<keyword evidence="7 9" id="KW-0333">Golgi apparatus</keyword>
<dbReference type="Pfam" id="PF05679">
    <property type="entry name" value="CHGN"/>
    <property type="match status" value="1"/>
</dbReference>
<protein>
    <recommendedName>
        <fullName evidence="9">Hexosyltransferase</fullName>
        <ecNumber evidence="9">2.4.1.-</ecNumber>
    </recommendedName>
</protein>
<keyword evidence="4" id="KW-0812">Transmembrane</keyword>
<evidence type="ECO:0000256" key="7">
    <source>
        <dbReference type="ARBA" id="ARBA00023034"/>
    </source>
</evidence>
<evidence type="ECO:0000256" key="5">
    <source>
        <dbReference type="ARBA" id="ARBA00022968"/>
    </source>
</evidence>
<dbReference type="eggNOG" id="KOG3588">
    <property type="taxonomic scope" value="Eukaryota"/>
</dbReference>
<dbReference type="OrthoDB" id="5971499at2759"/>
<keyword evidence="6" id="KW-1133">Transmembrane helix</keyword>
<dbReference type="EMBL" id="DS985263">
    <property type="protein sequence ID" value="EDV20061.1"/>
    <property type="molecule type" value="Genomic_DNA"/>
</dbReference>
<evidence type="ECO:0000256" key="8">
    <source>
        <dbReference type="ARBA" id="ARBA00023136"/>
    </source>
</evidence>
<comment type="subcellular location">
    <subcellularLocation>
        <location evidence="1 9">Golgi apparatus</location>
        <location evidence="1 9">Golgi stack membrane</location>
        <topology evidence="1 9">Single-pass type II membrane protein</topology>
    </subcellularLocation>
</comment>
<dbReference type="GO" id="GO:0032580">
    <property type="term" value="C:Golgi cisterna membrane"/>
    <property type="evidence" value="ECO:0007669"/>
    <property type="project" value="UniProtKB-SubCell"/>
</dbReference>
<sequence length="216" mass="25688">MEWHQRIHVYVVIIVQQQGQWIKYFLNQVNRYYIQSHDEYFSIIIVDFGSTDINIRDELDRSPLKKFKIIQLGKKYPKFIKTIGLNTAIEAIDDPNSIILIFDLHFNFPMDILDNARKRCFKGKTAYTPIILRLNCYATPSHPNGFREIFGYGILAMYKYDFKRTGGYDSVNYREQWGGEDVQMVNSIFTHNLDVERVCHPTLYHHYHRSLPWKLV</sequence>
<proteinExistence type="inferred from homology"/>
<evidence type="ECO:0000313" key="10">
    <source>
        <dbReference type="EMBL" id="EDV20061.1"/>
    </source>
</evidence>
<keyword evidence="3 9" id="KW-0808">Transferase</keyword>
<dbReference type="Gene3D" id="3.90.550.10">
    <property type="entry name" value="Spore Coat Polysaccharide Biosynthesis Protein SpsA, Chain A"/>
    <property type="match status" value="1"/>
</dbReference>
<dbReference type="AlphaFoldDB" id="B3SB86"/>
<evidence type="ECO:0000256" key="9">
    <source>
        <dbReference type="RuleBase" id="RU364016"/>
    </source>
</evidence>
<dbReference type="RefSeq" id="XP_002117445.1">
    <property type="nucleotide sequence ID" value="XM_002117409.1"/>
</dbReference>
<keyword evidence="5 9" id="KW-0735">Signal-anchor</keyword>
<dbReference type="Proteomes" id="UP000009022">
    <property type="component" value="Unassembled WGS sequence"/>
</dbReference>
<evidence type="ECO:0000256" key="6">
    <source>
        <dbReference type="ARBA" id="ARBA00022989"/>
    </source>
</evidence>
<evidence type="ECO:0000256" key="2">
    <source>
        <dbReference type="ARBA" id="ARBA00009239"/>
    </source>
</evidence>
<evidence type="ECO:0000256" key="3">
    <source>
        <dbReference type="ARBA" id="ARBA00022679"/>
    </source>
</evidence>
<evidence type="ECO:0000256" key="4">
    <source>
        <dbReference type="ARBA" id="ARBA00022692"/>
    </source>
</evidence>
<keyword evidence="11" id="KW-1185">Reference proteome</keyword>
<dbReference type="KEGG" id="tad:TRIADDRAFT_32570"/>
<dbReference type="EC" id="2.4.1.-" evidence="9"/>